<reference evidence="4 5" key="1">
    <citation type="submission" date="2017-05" db="EMBL/GenBank/DDBJ databases">
        <authorList>
            <person name="Varghese N."/>
            <person name="Submissions S."/>
        </authorList>
    </citation>
    <scope>NUCLEOTIDE SEQUENCE [LARGE SCALE GENOMIC DNA]</scope>
    <source>
        <strain evidence="4 5">DSM 29506</strain>
    </source>
</reference>
<evidence type="ECO:0000256" key="2">
    <source>
        <dbReference type="ARBA" id="ARBA00022692"/>
    </source>
</evidence>
<gene>
    <name evidence="4" type="ORF">SAMN06265173_1127</name>
</gene>
<dbReference type="PANTHER" id="PTHR21461:SF69">
    <property type="entry name" value="GLYCOSYLTRANSFERASE FAMILY 92 PROTEIN"/>
    <property type="match status" value="1"/>
</dbReference>
<evidence type="ECO:0000256" key="3">
    <source>
        <dbReference type="ARBA" id="ARBA00022989"/>
    </source>
</evidence>
<dbReference type="SUPFAM" id="SSF53448">
    <property type="entry name" value="Nucleotide-diphospho-sugar transferases"/>
    <property type="match status" value="1"/>
</dbReference>
<dbReference type="GO" id="GO:0016757">
    <property type="term" value="F:glycosyltransferase activity"/>
    <property type="evidence" value="ECO:0007669"/>
    <property type="project" value="TreeGrafter"/>
</dbReference>
<accession>A0A521DNN8</accession>
<dbReference type="OrthoDB" id="1997677at2"/>
<dbReference type="EMBL" id="FXTO01000012">
    <property type="protein sequence ID" value="SMO73339.1"/>
    <property type="molecule type" value="Genomic_DNA"/>
</dbReference>
<dbReference type="GO" id="GO:0005737">
    <property type="term" value="C:cytoplasm"/>
    <property type="evidence" value="ECO:0007669"/>
    <property type="project" value="TreeGrafter"/>
</dbReference>
<keyword evidence="3" id="KW-0472">Membrane</keyword>
<keyword evidence="2" id="KW-0812">Transmembrane</keyword>
<name>A0A521DNN8_9RHOB</name>
<keyword evidence="4" id="KW-0808">Transferase</keyword>
<protein>
    <submittedName>
        <fullName evidence="4">Glycosyl transferase family 2</fullName>
    </submittedName>
</protein>
<evidence type="ECO:0000256" key="1">
    <source>
        <dbReference type="ARBA" id="ARBA00004167"/>
    </source>
</evidence>
<comment type="subcellular location">
    <subcellularLocation>
        <location evidence="1">Membrane</location>
        <topology evidence="1">Single-pass membrane protein</topology>
    </subcellularLocation>
</comment>
<dbReference type="PANTHER" id="PTHR21461">
    <property type="entry name" value="GLYCOSYLTRANSFERASE FAMILY 92 PROTEIN"/>
    <property type="match status" value="1"/>
</dbReference>
<sequence>MTEPAPFTKTALVSCMRNEGVFLLEWVAYHQGLGFDAIIIVSNDCTDGSDTLLDALEADGHITHIRHSVPPGTAPQDAGMDLALTWMRANQITWALHIDSDEFLLVDHGNGQITDLLADLPPADVIPIPWRLFGDSGLTDWTPGDSILPHFTHAESAPTEGVTKFKCLFQIASFGRATDHNPLDPLVDDPRVLSPDGEALSNSSLYQRKSSRFRPHDVACRAKRARLNHYAVKSQDLFLMKNDRGDGQGKTGDSKYHLGSKWHRMANRNDVEDTAILRHWPATQSRLTALRSAPAITAAERACQDWLTTTRATLLTPDHRAALTYGKTHS</sequence>
<dbReference type="AlphaFoldDB" id="A0A521DNN8"/>
<keyword evidence="5" id="KW-1185">Reference proteome</keyword>
<organism evidence="4 5">
    <name type="scientific">Thalassovita litoralis</name>
    <dbReference type="NCBI Taxonomy" id="1010611"/>
    <lineage>
        <taxon>Bacteria</taxon>
        <taxon>Pseudomonadati</taxon>
        <taxon>Pseudomonadota</taxon>
        <taxon>Alphaproteobacteria</taxon>
        <taxon>Rhodobacterales</taxon>
        <taxon>Roseobacteraceae</taxon>
        <taxon>Thalassovita</taxon>
    </lineage>
</organism>
<dbReference type="Pfam" id="PF13704">
    <property type="entry name" value="Glyco_tranf_2_4"/>
    <property type="match status" value="1"/>
</dbReference>
<dbReference type="Proteomes" id="UP000316030">
    <property type="component" value="Unassembled WGS sequence"/>
</dbReference>
<dbReference type="GO" id="GO:0016020">
    <property type="term" value="C:membrane"/>
    <property type="evidence" value="ECO:0007669"/>
    <property type="project" value="UniProtKB-SubCell"/>
</dbReference>
<keyword evidence="3" id="KW-1133">Transmembrane helix</keyword>
<evidence type="ECO:0000313" key="4">
    <source>
        <dbReference type="EMBL" id="SMO73339.1"/>
    </source>
</evidence>
<dbReference type="InterPro" id="IPR029044">
    <property type="entry name" value="Nucleotide-diphossugar_trans"/>
</dbReference>
<evidence type="ECO:0000313" key="5">
    <source>
        <dbReference type="Proteomes" id="UP000316030"/>
    </source>
</evidence>
<proteinExistence type="predicted"/>